<dbReference type="AlphaFoldDB" id="A0A8H3A3T8"/>
<evidence type="ECO:0000313" key="1">
    <source>
        <dbReference type="EMBL" id="CAE6387565.1"/>
    </source>
</evidence>
<proteinExistence type="predicted"/>
<name>A0A8H3A3T8_9AGAM</name>
<sequence>MFPFSFASLRHTGVSVATSTHLALKTQPQLRTLPFFNSRRLFHVSPSAKSTGDERDPLARAHLSSFFAQYPDFKYDPSQPFMDEFWRLIETNKYGRRGKKYKAARRGVKDAIIREFRDIYGTHSCSPEVWYKFFQAIGINEEFQDVGPYHKRAKSINLNVCDLIDRTVTGIVVKDFSSVKELSDYTFKDIQRPKIAPPISKKEDPIVGRLFRNLTNPAKAKVKIVPSIQNTPATATEE</sequence>
<gene>
    <name evidence="1" type="ORF">RDB_LOCUS40216</name>
</gene>
<organism evidence="1 2">
    <name type="scientific">Rhizoctonia solani</name>
    <dbReference type="NCBI Taxonomy" id="456999"/>
    <lineage>
        <taxon>Eukaryota</taxon>
        <taxon>Fungi</taxon>
        <taxon>Dikarya</taxon>
        <taxon>Basidiomycota</taxon>
        <taxon>Agaricomycotina</taxon>
        <taxon>Agaricomycetes</taxon>
        <taxon>Cantharellales</taxon>
        <taxon>Ceratobasidiaceae</taxon>
        <taxon>Rhizoctonia</taxon>
    </lineage>
</organism>
<dbReference type="PANTHER" id="PTHR38846">
    <property type="entry name" value="C3H1-TYPE DOMAIN-CONTAINING PROTEIN"/>
    <property type="match status" value="1"/>
</dbReference>
<dbReference type="Proteomes" id="UP000663846">
    <property type="component" value="Unassembled WGS sequence"/>
</dbReference>
<reference evidence="1" key="1">
    <citation type="submission" date="2021-01" db="EMBL/GenBank/DDBJ databases">
        <authorList>
            <person name="Kaushik A."/>
        </authorList>
    </citation>
    <scope>NUCLEOTIDE SEQUENCE</scope>
    <source>
        <strain evidence="1">AG1-1C</strain>
    </source>
</reference>
<dbReference type="EMBL" id="CAJMWS010000265">
    <property type="protein sequence ID" value="CAE6387565.1"/>
    <property type="molecule type" value="Genomic_DNA"/>
</dbReference>
<dbReference type="PANTHER" id="PTHR38846:SF1">
    <property type="entry name" value="C3H1-TYPE DOMAIN-CONTAINING PROTEIN"/>
    <property type="match status" value="1"/>
</dbReference>
<evidence type="ECO:0000313" key="2">
    <source>
        <dbReference type="Proteomes" id="UP000663846"/>
    </source>
</evidence>
<protein>
    <submittedName>
        <fullName evidence="1">Uncharacterized protein</fullName>
    </submittedName>
</protein>
<accession>A0A8H3A3T8</accession>
<comment type="caution">
    <text evidence="1">The sequence shown here is derived from an EMBL/GenBank/DDBJ whole genome shotgun (WGS) entry which is preliminary data.</text>
</comment>